<accession>A0A151K2P7</accession>
<reference evidence="3 4" key="1">
    <citation type="submission" date="2015-09" db="EMBL/GenBank/DDBJ databases">
        <title>Trachymyrmex cornetzi WGS genome.</title>
        <authorList>
            <person name="Nygaard S."/>
            <person name="Hu H."/>
            <person name="Boomsma J."/>
            <person name="Zhang G."/>
        </authorList>
    </citation>
    <scope>NUCLEOTIDE SEQUENCE [LARGE SCALE GENOMIC DNA]</scope>
    <source>
        <strain evidence="3">Tcor2-1</strain>
        <tissue evidence="3">Whole body</tissue>
    </source>
</reference>
<evidence type="ECO:0000313" key="3">
    <source>
        <dbReference type="EMBL" id="KYN50395.1"/>
    </source>
</evidence>
<sequence length="82" mass="9437">MTALGFLVYAFTVASSLVYYNDNECIFPLFSRAYITATTFLPERGPYNTIGYMEIPRGYQNLAVTINILLWSWTDMRYAAFP</sequence>
<proteinExistence type="predicted"/>
<evidence type="ECO:0000313" key="2">
    <source>
        <dbReference type="EMBL" id="KYN20150.1"/>
    </source>
</evidence>
<dbReference type="STRING" id="471704.A0A151K2P7"/>
<feature type="chain" id="PRO_5008500636" evidence="1">
    <location>
        <begin position="17"/>
        <end position="82"/>
    </location>
</feature>
<dbReference type="AlphaFoldDB" id="A0A151K2P7"/>
<evidence type="ECO:0000256" key="1">
    <source>
        <dbReference type="SAM" id="SignalP"/>
    </source>
</evidence>
<dbReference type="Proteomes" id="UP000078492">
    <property type="component" value="Unassembled WGS sequence"/>
</dbReference>
<evidence type="ECO:0000313" key="4">
    <source>
        <dbReference type="Proteomes" id="UP000078492"/>
    </source>
</evidence>
<feature type="signal peptide" evidence="1">
    <location>
        <begin position="1"/>
        <end position="16"/>
    </location>
</feature>
<gene>
    <name evidence="3" type="ORF">ALC57_00032</name>
    <name evidence="2" type="ORF">ALC57_07440</name>
</gene>
<keyword evidence="1" id="KW-0732">Signal</keyword>
<dbReference type="EMBL" id="KQ979609">
    <property type="protein sequence ID" value="KYN20150.1"/>
    <property type="molecule type" value="Genomic_DNA"/>
</dbReference>
<organism evidence="3 4">
    <name type="scientific">Trachymyrmex cornetzi</name>
    <dbReference type="NCBI Taxonomy" id="471704"/>
    <lineage>
        <taxon>Eukaryota</taxon>
        <taxon>Metazoa</taxon>
        <taxon>Ecdysozoa</taxon>
        <taxon>Arthropoda</taxon>
        <taxon>Hexapoda</taxon>
        <taxon>Insecta</taxon>
        <taxon>Pterygota</taxon>
        <taxon>Neoptera</taxon>
        <taxon>Endopterygota</taxon>
        <taxon>Hymenoptera</taxon>
        <taxon>Apocrita</taxon>
        <taxon>Aculeata</taxon>
        <taxon>Formicoidea</taxon>
        <taxon>Formicidae</taxon>
        <taxon>Myrmicinae</taxon>
        <taxon>Trachymyrmex</taxon>
    </lineage>
</organism>
<name>A0A151K2P7_9HYME</name>
<protein>
    <submittedName>
        <fullName evidence="3">Uncharacterized protein</fullName>
    </submittedName>
</protein>
<keyword evidence="4" id="KW-1185">Reference proteome</keyword>
<dbReference type="EMBL" id="LKEY01013717">
    <property type="protein sequence ID" value="KYN50395.1"/>
    <property type="molecule type" value="Genomic_DNA"/>
</dbReference>